<dbReference type="Proteomes" id="UP001165960">
    <property type="component" value="Unassembled WGS sequence"/>
</dbReference>
<proteinExistence type="predicted"/>
<protein>
    <submittedName>
        <fullName evidence="1">Uncharacterized protein</fullName>
    </submittedName>
</protein>
<reference evidence="1" key="1">
    <citation type="submission" date="2022-04" db="EMBL/GenBank/DDBJ databases">
        <title>Genome of the entomopathogenic fungus Entomophthora muscae.</title>
        <authorList>
            <person name="Elya C."/>
            <person name="Lovett B.R."/>
            <person name="Lee E."/>
            <person name="Macias A.M."/>
            <person name="Hajek A.E."/>
            <person name="De Bivort B.L."/>
            <person name="Kasson M.T."/>
            <person name="De Fine Licht H.H."/>
            <person name="Stajich J.E."/>
        </authorList>
    </citation>
    <scope>NUCLEOTIDE SEQUENCE</scope>
    <source>
        <strain evidence="1">Berkeley</strain>
    </source>
</reference>
<sequence>MGLEQTIIQIFKGGMSHTLAAQAKEMEQQAIFHLAIQGPVNGTVIFSPILYTQNYNILDLTKANESKKALFPDKT</sequence>
<dbReference type="EMBL" id="QTSX02000892">
    <property type="protein sequence ID" value="KAJ9084016.1"/>
    <property type="molecule type" value="Genomic_DNA"/>
</dbReference>
<organism evidence="1 2">
    <name type="scientific">Entomophthora muscae</name>
    <dbReference type="NCBI Taxonomy" id="34485"/>
    <lineage>
        <taxon>Eukaryota</taxon>
        <taxon>Fungi</taxon>
        <taxon>Fungi incertae sedis</taxon>
        <taxon>Zoopagomycota</taxon>
        <taxon>Entomophthoromycotina</taxon>
        <taxon>Entomophthoromycetes</taxon>
        <taxon>Entomophthorales</taxon>
        <taxon>Entomophthoraceae</taxon>
        <taxon>Entomophthora</taxon>
    </lineage>
</organism>
<name>A0ACC2UBI4_9FUNG</name>
<accession>A0ACC2UBI4</accession>
<comment type="caution">
    <text evidence="1">The sequence shown here is derived from an EMBL/GenBank/DDBJ whole genome shotgun (WGS) entry which is preliminary data.</text>
</comment>
<evidence type="ECO:0000313" key="1">
    <source>
        <dbReference type="EMBL" id="KAJ9084016.1"/>
    </source>
</evidence>
<keyword evidence="2" id="KW-1185">Reference proteome</keyword>
<gene>
    <name evidence="1" type="ORF">DSO57_1028552</name>
</gene>
<evidence type="ECO:0000313" key="2">
    <source>
        <dbReference type="Proteomes" id="UP001165960"/>
    </source>
</evidence>